<accession>A0ABS0LR39</accession>
<evidence type="ECO:0000256" key="1">
    <source>
        <dbReference type="SAM" id="Phobius"/>
    </source>
</evidence>
<reference evidence="2 3" key="1">
    <citation type="submission" date="2020-07" db="EMBL/GenBank/DDBJ databases">
        <title>Facklamia lactis sp. nov., isolated from raw milk.</title>
        <authorList>
            <person name="Doll E.V."/>
            <person name="Huptas C."/>
            <person name="Staib L."/>
            <person name="Wenning M."/>
            <person name="Scherer S."/>
        </authorList>
    </citation>
    <scope>NUCLEOTIDE SEQUENCE [LARGE SCALE GENOMIC DNA]</scope>
    <source>
        <strain evidence="2 3">DSM 111018</strain>
    </source>
</reference>
<keyword evidence="1" id="KW-1133">Transmembrane helix</keyword>
<dbReference type="RefSeq" id="WP_197115385.1">
    <property type="nucleotide sequence ID" value="NZ_JACBXQ010000003.1"/>
</dbReference>
<dbReference type="EMBL" id="JACBXQ010000003">
    <property type="protein sequence ID" value="MBG9986469.1"/>
    <property type="molecule type" value="Genomic_DNA"/>
</dbReference>
<evidence type="ECO:0000313" key="2">
    <source>
        <dbReference type="EMBL" id="MBG9986469.1"/>
    </source>
</evidence>
<proteinExistence type="predicted"/>
<comment type="caution">
    <text evidence="2">The sequence shown here is derived from an EMBL/GenBank/DDBJ whole genome shotgun (WGS) entry which is preliminary data.</text>
</comment>
<keyword evidence="1" id="KW-0812">Transmembrane</keyword>
<organism evidence="2 3">
    <name type="scientific">Facklamia lactis</name>
    <dbReference type="NCBI Taxonomy" id="2749967"/>
    <lineage>
        <taxon>Bacteria</taxon>
        <taxon>Bacillati</taxon>
        <taxon>Bacillota</taxon>
        <taxon>Bacilli</taxon>
        <taxon>Lactobacillales</taxon>
        <taxon>Aerococcaceae</taxon>
        <taxon>Facklamia</taxon>
    </lineage>
</organism>
<keyword evidence="3" id="KW-1185">Reference proteome</keyword>
<keyword evidence="1" id="KW-0472">Membrane</keyword>
<protein>
    <submittedName>
        <fullName evidence="2">Uncharacterized protein</fullName>
    </submittedName>
</protein>
<gene>
    <name evidence="2" type="ORF">HZY91_06120</name>
</gene>
<name>A0ABS0LR39_9LACT</name>
<feature type="transmembrane region" description="Helical" evidence="1">
    <location>
        <begin position="12"/>
        <end position="31"/>
    </location>
</feature>
<dbReference type="Proteomes" id="UP000721415">
    <property type="component" value="Unassembled WGS sequence"/>
</dbReference>
<evidence type="ECO:0000313" key="3">
    <source>
        <dbReference type="Proteomes" id="UP000721415"/>
    </source>
</evidence>
<sequence length="64" mass="7384">MDDKADIVKTINRICIFFFIIIIFLAIYIMSQGTGTEGSDYGPGSYYYSDIPNWEAIFYPEINE</sequence>